<dbReference type="InterPro" id="IPR046457">
    <property type="entry name" value="PMI_typeI_cat"/>
</dbReference>
<evidence type="ECO:0000259" key="8">
    <source>
        <dbReference type="Pfam" id="PF21621"/>
    </source>
</evidence>
<dbReference type="SUPFAM" id="SSF51182">
    <property type="entry name" value="RmlC-like cupins"/>
    <property type="match status" value="1"/>
</dbReference>
<dbReference type="Pfam" id="PF21621">
    <property type="entry name" value="MPI_cupin_dom"/>
    <property type="match status" value="1"/>
</dbReference>
<dbReference type="InterPro" id="IPR051804">
    <property type="entry name" value="Carb_Metab_Reg_Kinase/Isom"/>
</dbReference>
<dbReference type="InterPro" id="IPR014710">
    <property type="entry name" value="RmlC-like_jellyroll"/>
</dbReference>
<dbReference type="Proteomes" id="UP000306912">
    <property type="component" value="Unassembled WGS sequence"/>
</dbReference>
<sequence length="319" mass="35752">MEQVIFFAPRFFEKMWGGTKLTEQYPYSYKVNQEPLGEIWGFADHVNGVSVVRGGKYDGMSLHELWLTQSSLFGFYTSPESHFPFQLRLVDAKRKLSVQVHPDDVFAHEFAGDNGKHEAWYVLDAETGSKIIYGHSAVDAQQFLDMVNDERWKDLLCEIPVRQGDFIYVPAGMLHAIGAGNLVLEVAQNSDTTYRFYDYERLDTSGTKRELHMEQAKRVTTVPAKYPVMNKRTEYYCDAVLDTFMESEFFTVQKLSVGGDAVVAKANAYLACFVVSGSGTLQGSAIGAGDFLLLTAATKQIEASGNFELVMVYKQEVAG</sequence>
<dbReference type="AlphaFoldDB" id="A0A5R8Q9X9"/>
<dbReference type="Gene3D" id="2.60.120.10">
    <property type="entry name" value="Jelly Rolls"/>
    <property type="match status" value="2"/>
</dbReference>
<keyword evidence="1 5" id="KW-0479">Metal-binding</keyword>
<feature type="binding site" evidence="5">
    <location>
        <position position="175"/>
    </location>
    <ligand>
        <name>Zn(2+)</name>
        <dbReference type="ChEBI" id="CHEBI:29105"/>
    </ligand>
</feature>
<dbReference type="PANTHER" id="PTHR42742:SF3">
    <property type="entry name" value="FRUCTOKINASE"/>
    <property type="match status" value="1"/>
</dbReference>
<dbReference type="OrthoDB" id="9808275at2"/>
<proteinExistence type="predicted"/>
<keyword evidence="10" id="KW-1185">Reference proteome</keyword>
<evidence type="ECO:0000256" key="2">
    <source>
        <dbReference type="ARBA" id="ARBA00022833"/>
    </source>
</evidence>
<feature type="active site" evidence="6">
    <location>
        <position position="195"/>
    </location>
</feature>
<dbReference type="GO" id="GO:0005975">
    <property type="term" value="P:carbohydrate metabolic process"/>
    <property type="evidence" value="ECO:0007669"/>
    <property type="project" value="InterPro"/>
</dbReference>
<dbReference type="PIRSF" id="PIRSF036894">
    <property type="entry name" value="PMI_Firm_short"/>
    <property type="match status" value="1"/>
</dbReference>
<evidence type="ECO:0000256" key="4">
    <source>
        <dbReference type="ARBA" id="ARBA00030762"/>
    </source>
</evidence>
<evidence type="ECO:0000256" key="6">
    <source>
        <dbReference type="PIRSR" id="PIRSR036894-2"/>
    </source>
</evidence>
<keyword evidence="9" id="KW-0413">Isomerase</keyword>
<dbReference type="CDD" id="cd07010">
    <property type="entry name" value="cupin_PMI_type_I_N_bac"/>
    <property type="match status" value="1"/>
</dbReference>
<dbReference type="InParanoid" id="A0A5R8Q9X9"/>
<evidence type="ECO:0000259" key="7">
    <source>
        <dbReference type="Pfam" id="PF20511"/>
    </source>
</evidence>
<comment type="caution">
    <text evidence="9">The sequence shown here is derived from an EMBL/GenBank/DDBJ whole genome shotgun (WGS) entry which is preliminary data.</text>
</comment>
<dbReference type="InterPro" id="IPR011051">
    <property type="entry name" value="RmlC_Cupin_sf"/>
</dbReference>
<accession>A0A5R8Q9X9</accession>
<dbReference type="PANTHER" id="PTHR42742">
    <property type="entry name" value="TRANSCRIPTIONAL REPRESSOR MPRA"/>
    <property type="match status" value="1"/>
</dbReference>
<feature type="binding site" evidence="5">
    <location>
        <position position="101"/>
    </location>
    <ligand>
        <name>Zn(2+)</name>
        <dbReference type="ChEBI" id="CHEBI:29105"/>
    </ligand>
</feature>
<name>A0A5R8Q9X9_9FIRM</name>
<feature type="domain" description="Mannose-6-phosphate isomerase cupin" evidence="8">
    <location>
        <begin position="243"/>
        <end position="313"/>
    </location>
</feature>
<organism evidence="9 10">
    <name type="scientific">Culicoidibacter larvae</name>
    <dbReference type="NCBI Taxonomy" id="2579976"/>
    <lineage>
        <taxon>Bacteria</taxon>
        <taxon>Bacillati</taxon>
        <taxon>Bacillota</taxon>
        <taxon>Culicoidibacteria</taxon>
        <taxon>Culicoidibacterales</taxon>
        <taxon>Culicoidibacteraceae</taxon>
        <taxon>Culicoidibacter</taxon>
    </lineage>
</organism>
<dbReference type="GO" id="GO:0008270">
    <property type="term" value="F:zinc ion binding"/>
    <property type="evidence" value="ECO:0007669"/>
    <property type="project" value="InterPro"/>
</dbReference>
<evidence type="ECO:0000256" key="5">
    <source>
        <dbReference type="PIRSR" id="PIRSR036894-1"/>
    </source>
</evidence>
<protein>
    <recommendedName>
        <fullName evidence="3">Phosphohexomutase</fullName>
    </recommendedName>
    <alternativeName>
        <fullName evidence="4">Phosphomannose isomerase</fullName>
    </alternativeName>
</protein>
<feature type="domain" description="Phosphomannose isomerase type I catalytic" evidence="7">
    <location>
        <begin position="10"/>
        <end position="108"/>
    </location>
</feature>
<dbReference type="GO" id="GO:0004476">
    <property type="term" value="F:mannose-6-phosphate isomerase activity"/>
    <property type="evidence" value="ECO:0007669"/>
    <property type="project" value="InterPro"/>
</dbReference>
<evidence type="ECO:0000313" key="9">
    <source>
        <dbReference type="EMBL" id="TLG72734.1"/>
    </source>
</evidence>
<evidence type="ECO:0000256" key="1">
    <source>
        <dbReference type="ARBA" id="ARBA00022723"/>
    </source>
</evidence>
<evidence type="ECO:0000313" key="10">
    <source>
        <dbReference type="Proteomes" id="UP000306912"/>
    </source>
</evidence>
<gene>
    <name evidence="9" type="ORF">FEZ08_08510</name>
</gene>
<dbReference type="EMBL" id="VBWP01000007">
    <property type="protein sequence ID" value="TLG72734.1"/>
    <property type="molecule type" value="Genomic_DNA"/>
</dbReference>
<keyword evidence="2 5" id="KW-0862">Zinc</keyword>
<dbReference type="InterPro" id="IPR014628">
    <property type="entry name" value="Man6P_isomerase_Firm_short"/>
</dbReference>
<dbReference type="RefSeq" id="WP_138191363.1">
    <property type="nucleotide sequence ID" value="NZ_VBWP01000007.1"/>
</dbReference>
<reference evidence="9 10" key="1">
    <citation type="submission" date="2019-05" db="EMBL/GenBank/DDBJ databases">
        <title>Culicoidintestinum kansasii gen. nov., sp. nov. from the gastrointestinal tract of the biting midge, Culicoides sonorensis.</title>
        <authorList>
            <person name="Neupane S."/>
            <person name="Ghosh A."/>
            <person name="Gunther S."/>
            <person name="Martin K."/>
            <person name="Zurek L."/>
        </authorList>
    </citation>
    <scope>NUCLEOTIDE SEQUENCE [LARGE SCALE GENOMIC DNA]</scope>
    <source>
        <strain evidence="9 10">CS-1</strain>
    </source>
</reference>
<evidence type="ECO:0000256" key="3">
    <source>
        <dbReference type="ARBA" id="ARBA00029741"/>
    </source>
</evidence>
<feature type="binding site" evidence="5">
    <location>
        <position position="118"/>
    </location>
    <ligand>
        <name>Zn(2+)</name>
        <dbReference type="ChEBI" id="CHEBI:29105"/>
    </ligand>
</feature>
<dbReference type="InterPro" id="IPR049071">
    <property type="entry name" value="MPI_cupin_dom"/>
</dbReference>
<dbReference type="Pfam" id="PF20511">
    <property type="entry name" value="PMI_typeI_cat"/>
    <property type="match status" value="1"/>
</dbReference>
<comment type="cofactor">
    <cofactor evidence="5">
        <name>Zn(2+)</name>
        <dbReference type="ChEBI" id="CHEBI:29105"/>
    </cofactor>
    <text evidence="5">Binds 1 zinc ion per subunit.</text>
</comment>